<sequence>MSYVFDRNFDAEDTALSQGREPVIGAVYTRTDFDAAVAAAREEGFRTGYAQGMAEASAAAETSEAARNLSALEAIAPALRALFADADRHHAALEAQTVDYLLAVFEQLAPDVRDGLSAGQALREARAAVRMALGSAELRLYLAPEAVEDAGAEVRRVARQCGFGGRLEIAPDPALAVGAVRAEWDHGVMRYSFDDLCARILGHLGQTQQDIARRLAQQPAGDRPDTAGEQT</sequence>
<evidence type="ECO:0008006" key="5">
    <source>
        <dbReference type="Google" id="ProtNLM"/>
    </source>
</evidence>
<dbReference type="AlphaFoldDB" id="A0A940S4Y3"/>
<dbReference type="GO" id="GO:0005829">
    <property type="term" value="C:cytosol"/>
    <property type="evidence" value="ECO:0007669"/>
    <property type="project" value="TreeGrafter"/>
</dbReference>
<dbReference type="GO" id="GO:0015031">
    <property type="term" value="P:protein transport"/>
    <property type="evidence" value="ECO:0007669"/>
    <property type="project" value="UniProtKB-KW"/>
</dbReference>
<keyword evidence="4" id="KW-1185">Reference proteome</keyword>
<evidence type="ECO:0000256" key="1">
    <source>
        <dbReference type="ARBA" id="ARBA00022448"/>
    </source>
</evidence>
<evidence type="ECO:0000256" key="2">
    <source>
        <dbReference type="ARBA" id="ARBA00022927"/>
    </source>
</evidence>
<gene>
    <name evidence="3" type="ORF">J5474_19150</name>
</gene>
<dbReference type="PANTHER" id="PTHR34982:SF1">
    <property type="entry name" value="FLAGELLAR ASSEMBLY PROTEIN FLIH"/>
    <property type="match status" value="1"/>
</dbReference>
<evidence type="ECO:0000313" key="4">
    <source>
        <dbReference type="Proteomes" id="UP000675940"/>
    </source>
</evidence>
<comment type="caution">
    <text evidence="3">The sequence shown here is derived from an EMBL/GenBank/DDBJ whole genome shotgun (WGS) entry which is preliminary data.</text>
</comment>
<dbReference type="InterPro" id="IPR051472">
    <property type="entry name" value="T3SS_Stator/FliH"/>
</dbReference>
<name>A0A940S4Y3_9RHOB</name>
<proteinExistence type="predicted"/>
<organism evidence="3 4">
    <name type="scientific">Sagittula salina</name>
    <dbReference type="NCBI Taxonomy" id="2820268"/>
    <lineage>
        <taxon>Bacteria</taxon>
        <taxon>Pseudomonadati</taxon>
        <taxon>Pseudomonadota</taxon>
        <taxon>Alphaproteobacteria</taxon>
        <taxon>Rhodobacterales</taxon>
        <taxon>Roseobacteraceae</taxon>
        <taxon>Sagittula</taxon>
    </lineage>
</organism>
<dbReference type="RefSeq" id="WP_209363085.1">
    <property type="nucleotide sequence ID" value="NZ_JAGISH010000014.1"/>
</dbReference>
<evidence type="ECO:0000313" key="3">
    <source>
        <dbReference type="EMBL" id="MBP0484594.1"/>
    </source>
</evidence>
<dbReference type="PANTHER" id="PTHR34982">
    <property type="entry name" value="YOP PROTEINS TRANSLOCATION PROTEIN L"/>
    <property type="match status" value="1"/>
</dbReference>
<dbReference type="Proteomes" id="UP000675940">
    <property type="component" value="Unassembled WGS sequence"/>
</dbReference>
<dbReference type="EMBL" id="JAGISH010000014">
    <property type="protein sequence ID" value="MBP0484594.1"/>
    <property type="molecule type" value="Genomic_DNA"/>
</dbReference>
<accession>A0A940S4Y3</accession>
<protein>
    <recommendedName>
        <fullName evidence="5">Flagellar assembly protein FliH/Type III secretion system HrpE domain-containing protein</fullName>
    </recommendedName>
</protein>
<reference evidence="3" key="1">
    <citation type="submission" date="2021-03" db="EMBL/GenBank/DDBJ databases">
        <title>Sagittula salina sp. nov. strain M10.9X isolated from the marine waste.</title>
        <authorList>
            <person name="Satari L."/>
            <person name="Molina-Menor E."/>
            <person name="Vidal-Verdu A."/>
            <person name="Pascual J."/>
            <person name="Pereto J."/>
            <person name="Porcar M."/>
        </authorList>
    </citation>
    <scope>NUCLEOTIDE SEQUENCE</scope>
    <source>
        <strain evidence="3">M10.9X</strain>
    </source>
</reference>
<keyword evidence="1" id="KW-0813">Transport</keyword>
<keyword evidence="2" id="KW-0653">Protein transport</keyword>